<dbReference type="AlphaFoldDB" id="A0A8T2UFX7"/>
<gene>
    <name evidence="3" type="ORF">KP509_07G068000</name>
</gene>
<keyword evidence="1" id="KW-0934">Plastid</keyword>
<proteinExistence type="predicted"/>
<evidence type="ECO:0000313" key="4">
    <source>
        <dbReference type="Proteomes" id="UP000825935"/>
    </source>
</evidence>
<dbReference type="GO" id="GO:0005524">
    <property type="term" value="F:ATP binding"/>
    <property type="evidence" value="ECO:0007669"/>
    <property type="project" value="InterPro"/>
</dbReference>
<evidence type="ECO:0000259" key="2">
    <source>
        <dbReference type="Pfam" id="PF00485"/>
    </source>
</evidence>
<dbReference type="OrthoDB" id="347435at2759"/>
<evidence type="ECO:0000313" key="3">
    <source>
        <dbReference type="EMBL" id="KAH7433410.1"/>
    </source>
</evidence>
<organism evidence="3 4">
    <name type="scientific">Ceratopteris richardii</name>
    <name type="common">Triangle waterfern</name>
    <dbReference type="NCBI Taxonomy" id="49495"/>
    <lineage>
        <taxon>Eukaryota</taxon>
        <taxon>Viridiplantae</taxon>
        <taxon>Streptophyta</taxon>
        <taxon>Embryophyta</taxon>
        <taxon>Tracheophyta</taxon>
        <taxon>Polypodiopsida</taxon>
        <taxon>Polypodiidae</taxon>
        <taxon>Polypodiales</taxon>
        <taxon>Pteridineae</taxon>
        <taxon>Pteridaceae</taxon>
        <taxon>Parkerioideae</taxon>
        <taxon>Ceratopteris</taxon>
    </lineage>
</organism>
<dbReference type="InterPro" id="IPR006083">
    <property type="entry name" value="PRK/URK"/>
</dbReference>
<protein>
    <recommendedName>
        <fullName evidence="2">Phosphoribulokinase/uridine kinase domain-containing protein</fullName>
    </recommendedName>
</protein>
<evidence type="ECO:0000256" key="1">
    <source>
        <dbReference type="ARBA" id="ARBA00022528"/>
    </source>
</evidence>
<dbReference type="OMA" id="WCEQQIS"/>
<dbReference type="EMBL" id="CM035412">
    <property type="protein sequence ID" value="KAH7433410.1"/>
    <property type="molecule type" value="Genomic_DNA"/>
</dbReference>
<dbReference type="PANTHER" id="PTHR10285">
    <property type="entry name" value="URIDINE KINASE"/>
    <property type="match status" value="1"/>
</dbReference>
<comment type="caution">
    <text evidence="3">The sequence shown here is derived from an EMBL/GenBank/DDBJ whole genome shotgun (WGS) entry which is preliminary data.</text>
</comment>
<reference evidence="3" key="1">
    <citation type="submission" date="2021-08" db="EMBL/GenBank/DDBJ databases">
        <title>WGS assembly of Ceratopteris richardii.</title>
        <authorList>
            <person name="Marchant D.B."/>
            <person name="Chen G."/>
            <person name="Jenkins J."/>
            <person name="Shu S."/>
            <person name="Leebens-Mack J."/>
            <person name="Grimwood J."/>
            <person name="Schmutz J."/>
            <person name="Soltis P."/>
            <person name="Soltis D."/>
            <person name="Chen Z.-H."/>
        </authorList>
    </citation>
    <scope>NUCLEOTIDE SEQUENCE</scope>
    <source>
        <strain evidence="3">Whitten #5841</strain>
        <tissue evidence="3">Leaf</tissue>
    </source>
</reference>
<feature type="domain" description="Phosphoribulokinase/uridine kinase" evidence="2">
    <location>
        <begin position="175"/>
        <end position="300"/>
    </location>
</feature>
<keyword evidence="4" id="KW-1185">Reference proteome</keyword>
<dbReference type="Proteomes" id="UP000825935">
    <property type="component" value="Chromosome 7"/>
</dbReference>
<dbReference type="SUPFAM" id="SSF52540">
    <property type="entry name" value="P-loop containing nucleoside triphosphate hydrolases"/>
    <property type="match status" value="1"/>
</dbReference>
<sequence length="419" mass="46709">MAAYSAVATACSNNVVLGNELFTRTTHSPASTSLARECTSWRQKEIVSPPFQCSSRLRTEGLKARPESGGFLTFCSPPSAPAAVTPLVDVYDFICNGPLLSKTGHTPDSVKESFDEWIELGLRLSRNLGFNELFLSPSEKIRIYHYYLPVFMWCKRQLTLHESQYKESEEIPALVIGITAPQGCGKSTLVYSLDYLFNSTGRRAISVSIDDFYLTGAEQEKLASENPGNTLLELRGNAGSHDLELGTQTLEALRNLSSEGRKVKVPRYDKSARSGRGDRAHPSFWSETEGPLKVLLFEGWMLGFSPVGTETYEAVDPQLEKVNANLAPYHDAWDKYVDSWIVIKVHNLDAVYNWRLQAEIGMRLTGRPSMTDEEVKDFVSRYIPAYKAYLPGLYASGPKNAVPGRILQFDIDDDRNPIG</sequence>
<dbReference type="Gene3D" id="3.40.50.300">
    <property type="entry name" value="P-loop containing nucleotide triphosphate hydrolases"/>
    <property type="match status" value="1"/>
</dbReference>
<accession>A0A8T2UFX7</accession>
<name>A0A8T2UFX7_CERRI</name>
<dbReference type="InterPro" id="IPR027417">
    <property type="entry name" value="P-loop_NTPase"/>
</dbReference>
<dbReference type="Pfam" id="PF00485">
    <property type="entry name" value="PRK"/>
    <property type="match status" value="1"/>
</dbReference>
<dbReference type="GO" id="GO:0016301">
    <property type="term" value="F:kinase activity"/>
    <property type="evidence" value="ECO:0007669"/>
    <property type="project" value="InterPro"/>
</dbReference>
<keyword evidence="1" id="KW-0150">Chloroplast</keyword>